<dbReference type="PROSITE" id="PS51725">
    <property type="entry name" value="ABM"/>
    <property type="match status" value="1"/>
</dbReference>
<dbReference type="InterPro" id="IPR007138">
    <property type="entry name" value="ABM_dom"/>
</dbReference>
<accession>A0A6V8N7H7</accession>
<dbReference type="InterPro" id="IPR011008">
    <property type="entry name" value="Dimeric_a/b-barrel"/>
</dbReference>
<proteinExistence type="predicted"/>
<comment type="caution">
    <text evidence="2">The sequence shown here is derived from an EMBL/GenBank/DDBJ whole genome shotgun (WGS) entry which is preliminary data.</text>
</comment>
<dbReference type="InterPro" id="IPR050744">
    <property type="entry name" value="AI-2_Isomerase_LsrG"/>
</dbReference>
<name>A0A6V8N7H7_9BACT</name>
<gene>
    <name evidence="2" type="ORF">GMLC_08380</name>
</gene>
<keyword evidence="2" id="KW-0503">Monooxygenase</keyword>
<sequence>MISVIASIRLHEGERESFLQIFNANVPEVRREAGCLEYYPAVDVDSGIPVQRLDPDMVTIIEKWQSLEALKAHLAAPHMLAYKENVASLVKEISLKVLTGAEG</sequence>
<evidence type="ECO:0000313" key="2">
    <source>
        <dbReference type="EMBL" id="GFO67259.1"/>
    </source>
</evidence>
<dbReference type="GO" id="GO:0004497">
    <property type="term" value="F:monooxygenase activity"/>
    <property type="evidence" value="ECO:0007669"/>
    <property type="project" value="UniProtKB-KW"/>
</dbReference>
<dbReference type="PANTHER" id="PTHR33336:SF3">
    <property type="entry name" value="ABM DOMAIN-CONTAINING PROTEIN"/>
    <property type="match status" value="1"/>
</dbReference>
<dbReference type="GO" id="GO:0005829">
    <property type="term" value="C:cytosol"/>
    <property type="evidence" value="ECO:0007669"/>
    <property type="project" value="TreeGrafter"/>
</dbReference>
<keyword evidence="2" id="KW-0560">Oxidoreductase</keyword>
<dbReference type="EMBL" id="BLXZ01000002">
    <property type="protein sequence ID" value="GFO67259.1"/>
    <property type="molecule type" value="Genomic_DNA"/>
</dbReference>
<keyword evidence="3" id="KW-1185">Reference proteome</keyword>
<dbReference type="AlphaFoldDB" id="A0A6V8N7H7"/>
<dbReference type="PANTHER" id="PTHR33336">
    <property type="entry name" value="QUINOL MONOOXYGENASE YGIN-RELATED"/>
    <property type="match status" value="1"/>
</dbReference>
<evidence type="ECO:0000259" key="1">
    <source>
        <dbReference type="PROSITE" id="PS51725"/>
    </source>
</evidence>
<dbReference type="Gene3D" id="3.30.70.100">
    <property type="match status" value="1"/>
</dbReference>
<dbReference type="Pfam" id="PF03992">
    <property type="entry name" value="ABM"/>
    <property type="match status" value="1"/>
</dbReference>
<dbReference type="SUPFAM" id="SSF54909">
    <property type="entry name" value="Dimeric alpha+beta barrel"/>
    <property type="match status" value="1"/>
</dbReference>
<feature type="domain" description="ABM" evidence="1">
    <location>
        <begin position="2"/>
        <end position="98"/>
    </location>
</feature>
<evidence type="ECO:0000313" key="3">
    <source>
        <dbReference type="Proteomes" id="UP000587586"/>
    </source>
</evidence>
<organism evidence="2 3">
    <name type="scientific">Geomonas limicola</name>
    <dbReference type="NCBI Taxonomy" id="2740186"/>
    <lineage>
        <taxon>Bacteria</taxon>
        <taxon>Pseudomonadati</taxon>
        <taxon>Thermodesulfobacteriota</taxon>
        <taxon>Desulfuromonadia</taxon>
        <taxon>Geobacterales</taxon>
        <taxon>Geobacteraceae</taxon>
        <taxon>Geomonas</taxon>
    </lineage>
</organism>
<reference evidence="3" key="1">
    <citation type="submission" date="2020-06" db="EMBL/GenBank/DDBJ databases">
        <title>Draft genomic sequecing of Geomonas sp. Red745.</title>
        <authorList>
            <person name="Itoh H."/>
            <person name="Xu Z.X."/>
            <person name="Ushijima N."/>
            <person name="Masuda Y."/>
            <person name="Shiratori Y."/>
            <person name="Senoo K."/>
        </authorList>
    </citation>
    <scope>NUCLEOTIDE SEQUENCE [LARGE SCALE GENOMIC DNA]</scope>
    <source>
        <strain evidence="3">Red745</strain>
    </source>
</reference>
<protein>
    <submittedName>
        <fullName evidence="2">Quinol monooxygenase</fullName>
    </submittedName>
</protein>
<dbReference type="RefSeq" id="WP_183359821.1">
    <property type="nucleotide sequence ID" value="NZ_BLXZ01000002.1"/>
</dbReference>
<dbReference type="Proteomes" id="UP000587586">
    <property type="component" value="Unassembled WGS sequence"/>
</dbReference>